<keyword evidence="5" id="KW-0503">Monooxygenase</keyword>
<dbReference type="PROSITE" id="PS00086">
    <property type="entry name" value="CYTOCHROME_P450"/>
    <property type="match status" value="1"/>
</dbReference>
<dbReference type="OMA" id="CREDCRI"/>
<dbReference type="PRINTS" id="PR00385">
    <property type="entry name" value="P450"/>
</dbReference>
<dbReference type="AlphaFoldDB" id="C5YP03"/>
<evidence type="ECO:0000313" key="6">
    <source>
        <dbReference type="EMBL" id="EES17071.1"/>
    </source>
</evidence>
<keyword evidence="7" id="KW-1185">Reference proteome</keyword>
<dbReference type="eggNOG" id="KOG0156">
    <property type="taxonomic scope" value="Eukaryota"/>
</dbReference>
<dbReference type="InterPro" id="IPR001128">
    <property type="entry name" value="Cyt_P450"/>
</dbReference>
<dbReference type="OrthoDB" id="2789670at2759"/>
<evidence type="ECO:0000256" key="5">
    <source>
        <dbReference type="RuleBase" id="RU000461"/>
    </source>
</evidence>
<reference evidence="7" key="2">
    <citation type="journal article" date="2018" name="Plant J.">
        <title>The Sorghum bicolor reference genome: improved assembly, gene annotations, a transcriptome atlas, and signatures of genome organization.</title>
        <authorList>
            <person name="McCormick R.F."/>
            <person name="Truong S.K."/>
            <person name="Sreedasyam A."/>
            <person name="Jenkins J."/>
            <person name="Shu S."/>
            <person name="Sims D."/>
            <person name="Kennedy M."/>
            <person name="Amirebrahimi M."/>
            <person name="Weers B.D."/>
            <person name="McKinley B."/>
            <person name="Mattison A."/>
            <person name="Morishige D.T."/>
            <person name="Grimwood J."/>
            <person name="Schmutz J."/>
            <person name="Mullet J.E."/>
        </authorList>
    </citation>
    <scope>NUCLEOTIDE SEQUENCE [LARGE SCALE GENOMIC DNA]</scope>
    <source>
        <strain evidence="7">cv. BTx623</strain>
    </source>
</reference>
<dbReference type="InterPro" id="IPR017972">
    <property type="entry name" value="Cyt_P450_CS"/>
</dbReference>
<dbReference type="PRINTS" id="PR00463">
    <property type="entry name" value="EP450I"/>
</dbReference>
<dbReference type="InterPro" id="IPR002401">
    <property type="entry name" value="Cyt_P450_E_grp-I"/>
</dbReference>
<accession>C5YP03</accession>
<sequence length="516" mass="57542">MDQTVYYCLVALLPLVYFLLKSLGSGTGSRRGLHLPPGPWQLPVIGSVHHLRGSLVHHALRDLSLRHGPLMLLKFGEVPVVVASTPDAAKEVLKTHGAIFSSRPLSLTIKTFSMDGMGIVFAPYGDHWRQLRKICTVELLSARRVLSLRPTREEEALHLVRAVSSSSSSTAAGRAALPLVNVSKLLAMYEADTSLHAILGRRFKVKVRDTLLRYLDQGVRLAGKFTPTDLFPSSWLVRVLSRQAVREVDAYRQSFFAFMDEVVGENLERRRSAEEEEEEVEDLIDVLLRIQKEGNLEFPLSMRIIQAVIFDLIGGGIETATTTLQWAMAELMRNPGIMAKAQAEVRGVFMGQTKVTEDRLGELSYLQLVIKETLRLHVPGPLLVPRECQEQCRILGYDVPKGAMVLVNAWAIARSPDYWVEPDTFHPDRFLSDTRDFKGNDFEFIPFGAGRRICPGMAFGLANVELGLASLLFHFDWSLPEGMVPSELDMTEATEITARRKADLLLSATPCVKLPS</sequence>
<evidence type="ECO:0000256" key="4">
    <source>
        <dbReference type="PIRSR" id="PIRSR602401-1"/>
    </source>
</evidence>
<dbReference type="KEGG" id="sbi:8064116"/>
<comment type="similarity">
    <text evidence="1 5">Belongs to the cytochrome P450 family.</text>
</comment>
<dbReference type="PANTHER" id="PTHR47955:SF21">
    <property type="entry name" value="OS06G0642300 PROTEIN"/>
    <property type="match status" value="1"/>
</dbReference>
<dbReference type="Gramene" id="EES17071">
    <property type="protein sequence ID" value="EES17071"/>
    <property type="gene ID" value="SORBI_3008G106200"/>
</dbReference>
<dbReference type="Gene3D" id="1.10.630.10">
    <property type="entry name" value="Cytochrome P450"/>
    <property type="match status" value="1"/>
</dbReference>
<keyword evidence="4 5" id="KW-0349">Heme</keyword>
<evidence type="ECO:0000256" key="1">
    <source>
        <dbReference type="ARBA" id="ARBA00010617"/>
    </source>
</evidence>
<proteinExistence type="inferred from homology"/>
<dbReference type="HOGENOM" id="CLU_001570_4_1_1"/>
<gene>
    <name evidence="6" type="ORF">SORBI_3008G106200</name>
</gene>
<dbReference type="STRING" id="4558.C5YP03"/>
<protein>
    <recommendedName>
        <fullName evidence="8">Cytochrome P450</fullName>
    </recommendedName>
</protein>
<dbReference type="GO" id="GO:0016705">
    <property type="term" value="F:oxidoreductase activity, acting on paired donors, with incorporation or reduction of molecular oxygen"/>
    <property type="evidence" value="ECO:0007669"/>
    <property type="project" value="InterPro"/>
</dbReference>
<dbReference type="GO" id="GO:0004497">
    <property type="term" value="F:monooxygenase activity"/>
    <property type="evidence" value="ECO:0007669"/>
    <property type="project" value="UniProtKB-KW"/>
</dbReference>
<name>C5YP03_SORBI</name>
<keyword evidence="2 4" id="KW-0479">Metal-binding</keyword>
<comment type="cofactor">
    <cofactor evidence="4">
        <name>heme</name>
        <dbReference type="ChEBI" id="CHEBI:30413"/>
    </cofactor>
</comment>
<dbReference type="GO" id="GO:0016491">
    <property type="term" value="F:oxidoreductase activity"/>
    <property type="evidence" value="ECO:0000318"/>
    <property type="project" value="GO_Central"/>
</dbReference>
<organism evidence="6 7">
    <name type="scientific">Sorghum bicolor</name>
    <name type="common">Sorghum</name>
    <name type="synonym">Sorghum vulgare</name>
    <dbReference type="NCBI Taxonomy" id="4558"/>
    <lineage>
        <taxon>Eukaryota</taxon>
        <taxon>Viridiplantae</taxon>
        <taxon>Streptophyta</taxon>
        <taxon>Embryophyta</taxon>
        <taxon>Tracheophyta</taxon>
        <taxon>Spermatophyta</taxon>
        <taxon>Magnoliopsida</taxon>
        <taxon>Liliopsida</taxon>
        <taxon>Poales</taxon>
        <taxon>Poaceae</taxon>
        <taxon>PACMAD clade</taxon>
        <taxon>Panicoideae</taxon>
        <taxon>Andropogonodae</taxon>
        <taxon>Andropogoneae</taxon>
        <taxon>Sorghinae</taxon>
        <taxon>Sorghum</taxon>
    </lineage>
</organism>
<dbReference type="SMR" id="C5YP03"/>
<evidence type="ECO:0000313" key="7">
    <source>
        <dbReference type="Proteomes" id="UP000000768"/>
    </source>
</evidence>
<dbReference type="FunCoup" id="C5YP03">
    <property type="interactions" value="247"/>
</dbReference>
<dbReference type="Pfam" id="PF00067">
    <property type="entry name" value="p450"/>
    <property type="match status" value="1"/>
</dbReference>
<dbReference type="Proteomes" id="UP000000768">
    <property type="component" value="Chromosome 8"/>
</dbReference>
<dbReference type="InParanoid" id="C5YP03"/>
<evidence type="ECO:0008006" key="8">
    <source>
        <dbReference type="Google" id="ProtNLM"/>
    </source>
</evidence>
<keyword evidence="5" id="KW-0560">Oxidoreductase</keyword>
<dbReference type="EMBL" id="CM000767">
    <property type="protein sequence ID" value="EES17071.1"/>
    <property type="molecule type" value="Genomic_DNA"/>
</dbReference>
<keyword evidence="3 4" id="KW-0408">Iron</keyword>
<feature type="binding site" description="axial binding residue" evidence="4">
    <location>
        <position position="454"/>
    </location>
    <ligand>
        <name>heme</name>
        <dbReference type="ChEBI" id="CHEBI:30413"/>
    </ligand>
    <ligandPart>
        <name>Fe</name>
        <dbReference type="ChEBI" id="CHEBI:18248"/>
    </ligandPart>
</feature>
<dbReference type="InterPro" id="IPR036396">
    <property type="entry name" value="Cyt_P450_sf"/>
</dbReference>
<dbReference type="PANTHER" id="PTHR47955">
    <property type="entry name" value="CYTOCHROME P450 FAMILY 71 PROTEIN"/>
    <property type="match status" value="1"/>
</dbReference>
<dbReference type="FunFam" id="1.10.630.10:FF:000064">
    <property type="entry name" value="Cytochrome P450 monooxygenase"/>
    <property type="match status" value="1"/>
</dbReference>
<dbReference type="SUPFAM" id="SSF48264">
    <property type="entry name" value="Cytochrome P450"/>
    <property type="match status" value="1"/>
</dbReference>
<dbReference type="GO" id="GO:0005506">
    <property type="term" value="F:iron ion binding"/>
    <property type="evidence" value="ECO:0007669"/>
    <property type="project" value="InterPro"/>
</dbReference>
<dbReference type="CDD" id="cd11072">
    <property type="entry name" value="CYP71-like"/>
    <property type="match status" value="1"/>
</dbReference>
<evidence type="ECO:0000256" key="2">
    <source>
        <dbReference type="ARBA" id="ARBA00022723"/>
    </source>
</evidence>
<dbReference type="GO" id="GO:0020037">
    <property type="term" value="F:heme binding"/>
    <property type="evidence" value="ECO:0007669"/>
    <property type="project" value="InterPro"/>
</dbReference>
<evidence type="ECO:0000256" key="3">
    <source>
        <dbReference type="ARBA" id="ARBA00023004"/>
    </source>
</evidence>
<reference evidence="6 7" key="1">
    <citation type="journal article" date="2009" name="Nature">
        <title>The Sorghum bicolor genome and the diversification of grasses.</title>
        <authorList>
            <person name="Paterson A.H."/>
            <person name="Bowers J.E."/>
            <person name="Bruggmann R."/>
            <person name="Dubchak I."/>
            <person name="Grimwood J."/>
            <person name="Gundlach H."/>
            <person name="Haberer G."/>
            <person name="Hellsten U."/>
            <person name="Mitros T."/>
            <person name="Poliakov A."/>
            <person name="Schmutz J."/>
            <person name="Spannagl M."/>
            <person name="Tang H."/>
            <person name="Wang X."/>
            <person name="Wicker T."/>
            <person name="Bharti A.K."/>
            <person name="Chapman J."/>
            <person name="Feltus F.A."/>
            <person name="Gowik U."/>
            <person name="Grigoriev I.V."/>
            <person name="Lyons E."/>
            <person name="Maher C.A."/>
            <person name="Martis M."/>
            <person name="Narechania A."/>
            <person name="Otillar R.P."/>
            <person name="Penning B.W."/>
            <person name="Salamov A.A."/>
            <person name="Wang Y."/>
            <person name="Zhang L."/>
            <person name="Carpita N.C."/>
            <person name="Freeling M."/>
            <person name="Gingle A.R."/>
            <person name="Hash C.T."/>
            <person name="Keller B."/>
            <person name="Klein P."/>
            <person name="Kresovich S."/>
            <person name="McCann M.C."/>
            <person name="Ming R."/>
            <person name="Peterson D.G."/>
            <person name="Mehboob-ur-Rahman"/>
            <person name="Ware D."/>
            <person name="Westhoff P."/>
            <person name="Mayer K.F."/>
            <person name="Messing J."/>
            <person name="Rokhsar D.S."/>
        </authorList>
    </citation>
    <scope>NUCLEOTIDE SEQUENCE [LARGE SCALE GENOMIC DNA]</scope>
    <source>
        <strain evidence="7">cv. BTx623</strain>
    </source>
</reference>